<accession>A0A554VEX3</accession>
<proteinExistence type="predicted"/>
<dbReference type="AlphaFoldDB" id="A0A554VEX3"/>
<name>A0A554VEX3_9FLAO</name>
<protein>
    <submittedName>
        <fullName evidence="1">Uncharacterized protein</fullName>
    </submittedName>
</protein>
<dbReference type="Pfam" id="PF10758">
    <property type="entry name" value="DUF2586"/>
    <property type="match status" value="1"/>
</dbReference>
<dbReference type="OrthoDB" id="1041499at2"/>
<dbReference type="InterPro" id="IPR019694">
    <property type="entry name" value="Phage_HP1_Orf23"/>
</dbReference>
<keyword evidence="2" id="KW-1185">Reference proteome</keyword>
<sequence>MTYTGLSGVRWNNDHTCTEIILDAEGNVNEHTIAYGRTLDKAIRLLRTALLPKIKTSHPVDPKTGKLPVGVIKNFEDIGDTVLGDMILRKEITDGKTTVDPDSDLVVEKNLGTDFTIVPYGSVGEIKGSINLKTNV</sequence>
<reference evidence="1 2" key="1">
    <citation type="submission" date="2019-07" db="EMBL/GenBank/DDBJ databases">
        <title>The draft genome sequence of Aquimarina algiphila M91.</title>
        <authorList>
            <person name="Meng X."/>
        </authorList>
    </citation>
    <scope>NUCLEOTIDE SEQUENCE [LARGE SCALE GENOMIC DNA]</scope>
    <source>
        <strain evidence="1 2">M91</strain>
    </source>
</reference>
<evidence type="ECO:0000313" key="2">
    <source>
        <dbReference type="Proteomes" id="UP000318833"/>
    </source>
</evidence>
<dbReference type="Proteomes" id="UP000318833">
    <property type="component" value="Unassembled WGS sequence"/>
</dbReference>
<dbReference type="EMBL" id="VLNR01000056">
    <property type="protein sequence ID" value="TSE05668.1"/>
    <property type="molecule type" value="Genomic_DNA"/>
</dbReference>
<evidence type="ECO:0000313" key="1">
    <source>
        <dbReference type="EMBL" id="TSE05668.1"/>
    </source>
</evidence>
<gene>
    <name evidence="1" type="ORF">FOF46_21815</name>
</gene>
<comment type="caution">
    <text evidence="1">The sequence shown here is derived from an EMBL/GenBank/DDBJ whole genome shotgun (WGS) entry which is preliminary data.</text>
</comment>
<organism evidence="1 2">
    <name type="scientific">Aquimarina algiphila</name>
    <dbReference type="NCBI Taxonomy" id="2047982"/>
    <lineage>
        <taxon>Bacteria</taxon>
        <taxon>Pseudomonadati</taxon>
        <taxon>Bacteroidota</taxon>
        <taxon>Flavobacteriia</taxon>
        <taxon>Flavobacteriales</taxon>
        <taxon>Flavobacteriaceae</taxon>
        <taxon>Aquimarina</taxon>
    </lineage>
</organism>